<dbReference type="EMBL" id="CP071182">
    <property type="protein sequence ID" value="QSO47190.1"/>
    <property type="molecule type" value="Genomic_DNA"/>
</dbReference>
<dbReference type="KEGG" id="afx:JZ786_22800"/>
<dbReference type="PANTHER" id="PTHR32347">
    <property type="entry name" value="EFFLUX SYSTEM COMPONENT YKNX-RELATED"/>
    <property type="match status" value="1"/>
</dbReference>
<feature type="transmembrane region" description="Helical" evidence="3">
    <location>
        <begin position="23"/>
        <end position="41"/>
    </location>
</feature>
<feature type="domain" description="CusB-like beta-barrel" evidence="4">
    <location>
        <begin position="462"/>
        <end position="538"/>
    </location>
</feature>
<evidence type="ECO:0000259" key="4">
    <source>
        <dbReference type="Pfam" id="PF25954"/>
    </source>
</evidence>
<dbReference type="PANTHER" id="PTHR32347:SF23">
    <property type="entry name" value="BLL5650 PROTEIN"/>
    <property type="match status" value="1"/>
</dbReference>
<keyword evidence="6" id="KW-1185">Reference proteome</keyword>
<dbReference type="Gene3D" id="2.40.30.170">
    <property type="match status" value="1"/>
</dbReference>
<protein>
    <submittedName>
        <fullName evidence="5">HlyD family efflux transporter periplasmic adaptor subunit</fullName>
    </submittedName>
</protein>
<dbReference type="Gene3D" id="2.40.50.100">
    <property type="match status" value="1"/>
</dbReference>
<dbReference type="InterPro" id="IPR058792">
    <property type="entry name" value="Beta-barrel_RND_2"/>
</dbReference>
<reference evidence="5 6" key="1">
    <citation type="submission" date="2021-02" db="EMBL/GenBank/DDBJ databases">
        <title>Alicyclobacillus curvatus sp. nov. and Alicyclobacillus mengziensis sp. nov., two acidophilic bacteria isolated from acid mine drainage.</title>
        <authorList>
            <person name="Huang Y."/>
        </authorList>
    </citation>
    <scope>NUCLEOTIDE SEQUENCE [LARGE SCALE GENOMIC DNA]</scope>
    <source>
        <strain evidence="5 6">S30H14</strain>
    </source>
</reference>
<dbReference type="Pfam" id="PF25954">
    <property type="entry name" value="Beta-barrel_RND_2"/>
    <property type="match status" value="1"/>
</dbReference>
<evidence type="ECO:0000256" key="3">
    <source>
        <dbReference type="SAM" id="Phobius"/>
    </source>
</evidence>
<evidence type="ECO:0000256" key="2">
    <source>
        <dbReference type="ARBA" id="ARBA00023054"/>
    </source>
</evidence>
<evidence type="ECO:0000256" key="1">
    <source>
        <dbReference type="ARBA" id="ARBA00004196"/>
    </source>
</evidence>
<dbReference type="AlphaFoldDB" id="A0A9X7VZ21"/>
<dbReference type="RefSeq" id="WP_206656548.1">
    <property type="nucleotide sequence ID" value="NZ_CP071182.1"/>
</dbReference>
<dbReference type="Proteomes" id="UP000663505">
    <property type="component" value="Chromosome"/>
</dbReference>
<evidence type="ECO:0000313" key="5">
    <source>
        <dbReference type="EMBL" id="QSO47190.1"/>
    </source>
</evidence>
<keyword evidence="3" id="KW-0472">Membrane</keyword>
<evidence type="ECO:0000313" key="6">
    <source>
        <dbReference type="Proteomes" id="UP000663505"/>
    </source>
</evidence>
<keyword evidence="3" id="KW-1133">Transmembrane helix</keyword>
<dbReference type="InterPro" id="IPR050465">
    <property type="entry name" value="UPF0194_transport"/>
</dbReference>
<keyword evidence="2" id="KW-0175">Coiled coil</keyword>
<accession>A0A9X7VZ21</accession>
<dbReference type="GO" id="GO:0030313">
    <property type="term" value="C:cell envelope"/>
    <property type="evidence" value="ECO:0007669"/>
    <property type="project" value="UniProtKB-SubCell"/>
</dbReference>
<keyword evidence="3" id="KW-0812">Transmembrane</keyword>
<name>A0A9X7VZ21_9BACL</name>
<comment type="subcellular location">
    <subcellularLocation>
        <location evidence="1">Cell envelope</location>
    </subcellularLocation>
</comment>
<gene>
    <name evidence="5" type="ORF">JZ786_22800</name>
</gene>
<proteinExistence type="predicted"/>
<sequence length="652" mass="66741">MATRVEYGRSIDGPRLRKLKTKWLYAGAAVVIIGAGAPFAMHRLNAAKPAATTMVYKVGYGNMVQSVSTSGTLQPASTADLSFADSAAKVTKISVKVGQTVKAGQVLAQEDDTATKAALFSAQSAVAQAKASLAAAQANLVKVEGGASSTTLATGQQAVLRAELALKAAQQSYQSQLAASQNSAANQQKLLIAQTTLQNDQQAANDTSGVDIAKSQLALDQQILASDEANVKTLQSMYGSITPAQIQAAYQQYQQSQQALNRQQMVTPQQQTSVAQQQSNYTTMSQGYAALQSAIQSVARDRLTVQRDEQSVAAAENALTRARQKVTIDQQNLQLVQQQVNNTSAVQASLASAQLQIQMDQIALQSAQTQLQQDQLPPNPASVASAQAGVQAAQANLLSTQNALLAAQSAENQTKLVAPVNGVVSLINGKVGQPAGSASAAGASGAFIKIVDTNTNDLQIPIQLNQSQISQVKAGDVATITMPTAPGVTYKGTITQVSPTPTVTATANASAYTATALVQNTNGALKVGMMANVSIQTADQSHVVTIPSIALQQVGGQEGVYVVGPSSAGSGTAAATSGQLGTYAGPFTGGSLSNPTKLPSDVHFQPVQANALGTGDVQVTSGLAAGQEILVQVPASGIPSSGTTSGGASTAN</sequence>
<organism evidence="5 6">
    <name type="scientific">Alicyclobacillus mengziensis</name>
    <dbReference type="NCBI Taxonomy" id="2931921"/>
    <lineage>
        <taxon>Bacteria</taxon>
        <taxon>Bacillati</taxon>
        <taxon>Bacillota</taxon>
        <taxon>Bacilli</taxon>
        <taxon>Bacillales</taxon>
        <taxon>Alicyclobacillaceae</taxon>
        <taxon>Alicyclobacillus</taxon>
    </lineage>
</organism>